<dbReference type="PRINTS" id="PR00119">
    <property type="entry name" value="CATATPASE"/>
</dbReference>
<organism evidence="15">
    <name type="scientific">mine drainage metagenome</name>
    <dbReference type="NCBI Taxonomy" id="410659"/>
    <lineage>
        <taxon>unclassified sequences</taxon>
        <taxon>metagenomes</taxon>
        <taxon>ecological metagenomes</taxon>
    </lineage>
</organism>
<dbReference type="PROSITE" id="PS00154">
    <property type="entry name" value="ATPASE_E1_E2"/>
    <property type="match status" value="1"/>
</dbReference>
<dbReference type="GO" id="GO:0005524">
    <property type="term" value="F:ATP binding"/>
    <property type="evidence" value="ECO:0007669"/>
    <property type="project" value="UniProtKB-KW"/>
</dbReference>
<dbReference type="FunFam" id="2.70.150.10:FF:000016">
    <property type="entry name" value="Calcium-transporting P-type ATPase putative"/>
    <property type="match status" value="1"/>
</dbReference>
<dbReference type="InterPro" id="IPR006408">
    <property type="entry name" value="P-type_ATPase_IIB"/>
</dbReference>
<feature type="transmembrane region" description="Helical" evidence="13">
    <location>
        <begin position="834"/>
        <end position="852"/>
    </location>
</feature>
<feature type="domain" description="Cation-transporting P-type ATPase N-terminal" evidence="14">
    <location>
        <begin position="11"/>
        <end position="85"/>
    </location>
</feature>
<keyword evidence="4" id="KW-0109">Calcium transport</keyword>
<evidence type="ECO:0000256" key="13">
    <source>
        <dbReference type="SAM" id="Phobius"/>
    </source>
</evidence>
<sequence length="896" mass="97432">MENEVNSKANHWHTLTVDEATSQLESNHQTGLTATEVADRTALYGANALHEKRARSPWRMLFDQFADFMILVLIGAALVSGVVGDVEDTVAIIVIVILNAVVGFIQEYRAERAMAALKKMSEATAQVLRDGQLETINATELVPGDIVLLEAGNMVPADFRLIEAAQLKIDESALTGESVAVEKNNRPLSVVDAPLGDKTCLAYKGTIVTYGRGRGLVVATGMRSELGQIAALLSEGDDSKTPMQKRLAGFGKRLALAALAICMLVFVIGIVRGEPLLLMFMTAVSLAVAAIPEALPAVVTISLALGAHKMVRQHALIRRLPAVETLGSVTFICSDKTGTLTQNKMHVTEIYADGEYVHTDNQAQLGRASYRKTVQEAMKAAPWRMLLHAMALSNDASLDRHGKAYGEPTESALLHAAQEVGCDKAALNQASPRLQELPFDSERKCMTTFHAVPEGIVAYTKGSPEALVTKCTRQLTSSGEGSINRAALLLEVEAMATHGLRVLAFAYRKWAVLPDSQQASELESDLVFLGFVGLIDPPRPEAKEAVFLCKSAGITPVMITGDHPATALAIAHQLGIIADSDGKVMTGAELVRLDQQAFESEVENVRVYARVDPLQKIKIVQALQDKGEVVAMTGDGVNDAPALRTADIGIAMGKGGTDVAREAAHMILLDDNFATIVHAVRYGRRLYDNIRKFVRYAVTTNSAEIWTIFLAPFLGLPIPLLPIHILWINLVTDGLPALALTAELAEPGIMRRSPRPQQESLFANGMWQHMVWVGLLMAGLTLFTQSWAYHSGSSHWQTMAFTVLTFSQLFHVMAIRSEKESIFSIGFLSNRPMAIALIMTFILQMATIYVPMLNPIFKTEPLSASEFIICLMLSGVVFAAVEIEKWLMRSGVLYRG</sequence>
<dbReference type="SUPFAM" id="SSF56784">
    <property type="entry name" value="HAD-like"/>
    <property type="match status" value="1"/>
</dbReference>
<dbReference type="FunFam" id="3.40.50.1000:FF:000028">
    <property type="entry name" value="Calcium-transporting P-type ATPase, putative"/>
    <property type="match status" value="1"/>
</dbReference>
<evidence type="ECO:0000256" key="1">
    <source>
        <dbReference type="ARBA" id="ARBA00004651"/>
    </source>
</evidence>
<dbReference type="PANTHER" id="PTHR43294">
    <property type="entry name" value="SODIUM/POTASSIUM-TRANSPORTING ATPASE SUBUNIT ALPHA"/>
    <property type="match status" value="1"/>
</dbReference>
<evidence type="ECO:0000256" key="9">
    <source>
        <dbReference type="ARBA" id="ARBA00022840"/>
    </source>
</evidence>
<comment type="caution">
    <text evidence="15">The sequence shown here is derived from an EMBL/GenBank/DDBJ whole genome shotgun (WGS) entry which is preliminary data.</text>
</comment>
<dbReference type="SUPFAM" id="SSF81660">
    <property type="entry name" value="Metal cation-transporting ATPase, ATP-binding domain N"/>
    <property type="match status" value="1"/>
</dbReference>
<dbReference type="SUPFAM" id="SSF81665">
    <property type="entry name" value="Calcium ATPase, transmembrane domain M"/>
    <property type="match status" value="1"/>
</dbReference>
<evidence type="ECO:0000256" key="3">
    <source>
        <dbReference type="ARBA" id="ARBA00022475"/>
    </source>
</evidence>
<evidence type="ECO:0000256" key="10">
    <source>
        <dbReference type="ARBA" id="ARBA00022967"/>
    </source>
</evidence>
<reference evidence="15" key="1">
    <citation type="submission" date="2016-10" db="EMBL/GenBank/DDBJ databases">
        <title>Sequence of Gallionella enrichment culture.</title>
        <authorList>
            <person name="Poehlein A."/>
            <person name="Muehling M."/>
            <person name="Daniel R."/>
        </authorList>
    </citation>
    <scope>NUCLEOTIDE SEQUENCE</scope>
</reference>
<evidence type="ECO:0000256" key="6">
    <source>
        <dbReference type="ARBA" id="ARBA00022723"/>
    </source>
</evidence>
<dbReference type="InterPro" id="IPR001757">
    <property type="entry name" value="P_typ_ATPase"/>
</dbReference>
<dbReference type="InterPro" id="IPR006068">
    <property type="entry name" value="ATPase_P-typ_cation-transptr_C"/>
</dbReference>
<dbReference type="NCBIfam" id="TIGR01494">
    <property type="entry name" value="ATPase_P-type"/>
    <property type="match status" value="4"/>
</dbReference>
<dbReference type="GO" id="GO:0006883">
    <property type="term" value="P:intracellular sodium ion homeostasis"/>
    <property type="evidence" value="ECO:0007669"/>
    <property type="project" value="TreeGrafter"/>
</dbReference>
<dbReference type="SFLD" id="SFLDS00003">
    <property type="entry name" value="Haloacid_Dehalogenase"/>
    <property type="match status" value="1"/>
</dbReference>
<dbReference type="PANTHER" id="PTHR43294:SF21">
    <property type="entry name" value="CATION TRANSPORTING ATPASE"/>
    <property type="match status" value="1"/>
</dbReference>
<dbReference type="Gene3D" id="1.20.1110.10">
    <property type="entry name" value="Calcium-transporting ATPase, transmembrane domain"/>
    <property type="match status" value="1"/>
</dbReference>
<dbReference type="InterPro" id="IPR044492">
    <property type="entry name" value="P_typ_ATPase_HD_dom"/>
</dbReference>
<dbReference type="InterPro" id="IPR023298">
    <property type="entry name" value="ATPase_P-typ_TM_dom_sf"/>
</dbReference>
<dbReference type="Gene3D" id="3.40.50.1000">
    <property type="entry name" value="HAD superfamily/HAD-like"/>
    <property type="match status" value="1"/>
</dbReference>
<feature type="transmembrane region" description="Helical" evidence="13">
    <location>
        <begin position="761"/>
        <end position="783"/>
    </location>
</feature>
<dbReference type="CDD" id="cd02089">
    <property type="entry name" value="P-type_ATPase_Ca_prok"/>
    <property type="match status" value="1"/>
</dbReference>
<dbReference type="InterPro" id="IPR023299">
    <property type="entry name" value="ATPase_P-typ_cyto_dom_N"/>
</dbReference>
<evidence type="ECO:0000256" key="4">
    <source>
        <dbReference type="ARBA" id="ARBA00022568"/>
    </source>
</evidence>
<keyword evidence="8" id="KW-0106">Calcium</keyword>
<dbReference type="GO" id="GO:0036376">
    <property type="term" value="P:sodium ion export across plasma membrane"/>
    <property type="evidence" value="ECO:0007669"/>
    <property type="project" value="TreeGrafter"/>
</dbReference>
<dbReference type="InterPro" id="IPR023214">
    <property type="entry name" value="HAD_sf"/>
</dbReference>
<dbReference type="GO" id="GO:0005886">
    <property type="term" value="C:plasma membrane"/>
    <property type="evidence" value="ECO:0007669"/>
    <property type="project" value="UniProtKB-SubCell"/>
</dbReference>
<dbReference type="GO" id="GO:0016887">
    <property type="term" value="F:ATP hydrolysis activity"/>
    <property type="evidence" value="ECO:0007669"/>
    <property type="project" value="InterPro"/>
</dbReference>
<protein>
    <recommendedName>
        <fullName evidence="2">P-type Ca(2+) transporter</fullName>
        <ecNumber evidence="2">7.2.2.10</ecNumber>
    </recommendedName>
</protein>
<dbReference type="SFLD" id="SFLDG00002">
    <property type="entry name" value="C1.7:_P-type_atpase_like"/>
    <property type="match status" value="1"/>
</dbReference>
<keyword evidence="10" id="KW-1278">Translocase</keyword>
<dbReference type="Gene3D" id="3.40.1110.10">
    <property type="entry name" value="Calcium-transporting ATPase, cytoplasmic domain N"/>
    <property type="match status" value="1"/>
</dbReference>
<dbReference type="GO" id="GO:0005391">
    <property type="term" value="F:P-type sodium:potassium-exchanging transporter activity"/>
    <property type="evidence" value="ECO:0007669"/>
    <property type="project" value="TreeGrafter"/>
</dbReference>
<keyword evidence="5 13" id="KW-0812">Transmembrane</keyword>
<dbReference type="GO" id="GO:0005388">
    <property type="term" value="F:P-type calcium transporter activity"/>
    <property type="evidence" value="ECO:0007669"/>
    <property type="project" value="UniProtKB-EC"/>
</dbReference>
<dbReference type="GO" id="GO:0046872">
    <property type="term" value="F:metal ion binding"/>
    <property type="evidence" value="ECO:0007669"/>
    <property type="project" value="UniProtKB-KW"/>
</dbReference>
<keyword evidence="4" id="KW-0813">Transport</keyword>
<dbReference type="SMART" id="SM00831">
    <property type="entry name" value="Cation_ATPase_N"/>
    <property type="match status" value="1"/>
</dbReference>
<evidence type="ECO:0000313" key="15">
    <source>
        <dbReference type="EMBL" id="OIR04548.1"/>
    </source>
</evidence>
<dbReference type="NCBIfam" id="TIGR01517">
    <property type="entry name" value="ATPase-IIB_Ca"/>
    <property type="match status" value="1"/>
</dbReference>
<evidence type="ECO:0000256" key="11">
    <source>
        <dbReference type="ARBA" id="ARBA00022989"/>
    </source>
</evidence>
<proteinExistence type="predicted"/>
<dbReference type="GO" id="GO:0030007">
    <property type="term" value="P:intracellular potassium ion homeostasis"/>
    <property type="evidence" value="ECO:0007669"/>
    <property type="project" value="TreeGrafter"/>
</dbReference>
<keyword evidence="9" id="KW-0067">ATP-binding</keyword>
<dbReference type="GO" id="GO:1902600">
    <property type="term" value="P:proton transmembrane transport"/>
    <property type="evidence" value="ECO:0007669"/>
    <property type="project" value="TreeGrafter"/>
</dbReference>
<keyword evidence="15" id="KW-0378">Hydrolase</keyword>
<dbReference type="Gene3D" id="2.70.150.10">
    <property type="entry name" value="Calcium-transporting ATPase, cytoplasmic transduction domain A"/>
    <property type="match status" value="1"/>
</dbReference>
<evidence type="ECO:0000256" key="12">
    <source>
        <dbReference type="ARBA" id="ARBA00023136"/>
    </source>
</evidence>
<dbReference type="InterPro" id="IPR004014">
    <property type="entry name" value="ATPase_P-typ_cation-transptr_N"/>
</dbReference>
<dbReference type="InterPro" id="IPR008250">
    <property type="entry name" value="ATPase_P-typ_transduc_dom_A_sf"/>
</dbReference>
<name>A0A1J5SSE8_9ZZZZ</name>
<dbReference type="EC" id="7.2.2.10" evidence="2"/>
<dbReference type="InterPro" id="IPR036412">
    <property type="entry name" value="HAD-like_sf"/>
</dbReference>
<dbReference type="EMBL" id="MLJW01000056">
    <property type="protein sequence ID" value="OIR04548.1"/>
    <property type="molecule type" value="Genomic_DNA"/>
</dbReference>
<evidence type="ECO:0000256" key="7">
    <source>
        <dbReference type="ARBA" id="ARBA00022741"/>
    </source>
</evidence>
<keyword evidence="4" id="KW-0406">Ion transport</keyword>
<comment type="subcellular location">
    <subcellularLocation>
        <location evidence="1">Cell membrane</location>
        <topology evidence="1">Multi-pass membrane protein</topology>
    </subcellularLocation>
</comment>
<keyword evidence="6" id="KW-0479">Metal-binding</keyword>
<feature type="transmembrane region" description="Helical" evidence="13">
    <location>
        <begin position="795"/>
        <end position="814"/>
    </location>
</feature>
<dbReference type="AlphaFoldDB" id="A0A1J5SSE8"/>
<feature type="transmembrane region" description="Helical" evidence="13">
    <location>
        <begin position="65"/>
        <end position="84"/>
    </location>
</feature>
<evidence type="ECO:0000259" key="14">
    <source>
        <dbReference type="SMART" id="SM00831"/>
    </source>
</evidence>
<feature type="transmembrane region" description="Helical" evidence="13">
    <location>
        <begin position="254"/>
        <end position="271"/>
    </location>
</feature>
<dbReference type="InterPro" id="IPR059000">
    <property type="entry name" value="ATPase_P-type_domA"/>
</dbReference>
<feature type="transmembrane region" description="Helical" evidence="13">
    <location>
        <begin position="90"/>
        <end position="110"/>
    </location>
</feature>
<dbReference type="Pfam" id="PF00690">
    <property type="entry name" value="Cation_ATPase_N"/>
    <property type="match status" value="1"/>
</dbReference>
<evidence type="ECO:0000256" key="5">
    <source>
        <dbReference type="ARBA" id="ARBA00022692"/>
    </source>
</evidence>
<evidence type="ECO:0000256" key="2">
    <source>
        <dbReference type="ARBA" id="ARBA00012790"/>
    </source>
</evidence>
<dbReference type="GO" id="GO:1990573">
    <property type="term" value="P:potassium ion import across plasma membrane"/>
    <property type="evidence" value="ECO:0007669"/>
    <property type="project" value="TreeGrafter"/>
</dbReference>
<accession>A0A1J5SSE8</accession>
<feature type="transmembrane region" description="Helical" evidence="13">
    <location>
        <begin position="864"/>
        <end position="881"/>
    </location>
</feature>
<evidence type="ECO:0000256" key="8">
    <source>
        <dbReference type="ARBA" id="ARBA00022837"/>
    </source>
</evidence>
<keyword evidence="3" id="KW-1003">Cell membrane</keyword>
<keyword evidence="7" id="KW-0547">Nucleotide-binding</keyword>
<dbReference type="SFLD" id="SFLDF00027">
    <property type="entry name" value="p-type_atpase"/>
    <property type="match status" value="1"/>
</dbReference>
<dbReference type="Pfam" id="PF13246">
    <property type="entry name" value="Cation_ATPase"/>
    <property type="match status" value="1"/>
</dbReference>
<dbReference type="InterPro" id="IPR018303">
    <property type="entry name" value="ATPase_P-typ_P_site"/>
</dbReference>
<dbReference type="Pfam" id="PF00689">
    <property type="entry name" value="Cation_ATPase_C"/>
    <property type="match status" value="1"/>
</dbReference>
<feature type="transmembrane region" description="Helical" evidence="13">
    <location>
        <begin position="277"/>
        <end position="305"/>
    </location>
</feature>
<dbReference type="Pfam" id="PF00122">
    <property type="entry name" value="E1-E2_ATPase"/>
    <property type="match status" value="1"/>
</dbReference>
<keyword evidence="12 13" id="KW-0472">Membrane</keyword>
<dbReference type="SUPFAM" id="SSF81653">
    <property type="entry name" value="Calcium ATPase, transduction domain A"/>
    <property type="match status" value="1"/>
</dbReference>
<dbReference type="InterPro" id="IPR050510">
    <property type="entry name" value="Cation_transp_ATPase_P-type"/>
</dbReference>
<keyword evidence="11 13" id="KW-1133">Transmembrane helix</keyword>
<dbReference type="PRINTS" id="PR00120">
    <property type="entry name" value="HATPASE"/>
</dbReference>
<gene>
    <name evidence="15" type="ORF">GALL_132180</name>
</gene>